<evidence type="ECO:0008006" key="4">
    <source>
        <dbReference type="Google" id="ProtNLM"/>
    </source>
</evidence>
<feature type="chain" id="PRO_5022688298" description="Periplasmic/secreted protein" evidence="1">
    <location>
        <begin position="49"/>
        <end position="252"/>
    </location>
</feature>
<dbReference type="GO" id="GO:0006974">
    <property type="term" value="P:DNA damage response"/>
    <property type="evidence" value="ECO:0007669"/>
    <property type="project" value="TreeGrafter"/>
</dbReference>
<organism evidence="2 3">
    <name type="scientific">Oryzomicrobium terrae</name>
    <dbReference type="NCBI Taxonomy" id="1735038"/>
    <lineage>
        <taxon>Bacteria</taxon>
        <taxon>Pseudomonadati</taxon>
        <taxon>Pseudomonadota</taxon>
        <taxon>Betaproteobacteria</taxon>
        <taxon>Rhodocyclales</taxon>
        <taxon>Rhodocyclaceae</taxon>
        <taxon>Oryzomicrobium</taxon>
    </lineage>
</organism>
<evidence type="ECO:0000313" key="3">
    <source>
        <dbReference type="Proteomes" id="UP000323671"/>
    </source>
</evidence>
<dbReference type="Gene3D" id="3.30.70.2970">
    <property type="entry name" value="Protein of unknown function (DUF541), domain 2"/>
    <property type="match status" value="1"/>
</dbReference>
<dbReference type="PANTHER" id="PTHR34387">
    <property type="entry name" value="SLR1258 PROTEIN"/>
    <property type="match status" value="1"/>
</dbReference>
<dbReference type="EMBL" id="CP022579">
    <property type="protein sequence ID" value="QEL64817.1"/>
    <property type="molecule type" value="Genomic_DNA"/>
</dbReference>
<protein>
    <recommendedName>
        <fullName evidence="4">Periplasmic/secreted protein</fullName>
    </recommendedName>
</protein>
<dbReference type="KEGG" id="otr:OTERR_13410"/>
<dbReference type="AlphaFoldDB" id="A0A5C1E9I6"/>
<proteinExistence type="predicted"/>
<gene>
    <name evidence="2" type="ORF">OTERR_13410</name>
</gene>
<dbReference type="Proteomes" id="UP000323671">
    <property type="component" value="Chromosome"/>
</dbReference>
<dbReference type="Gene3D" id="3.30.110.170">
    <property type="entry name" value="Protein of unknown function (DUF541), domain 1"/>
    <property type="match status" value="1"/>
</dbReference>
<reference evidence="2 3" key="1">
    <citation type="submission" date="2017-07" db="EMBL/GenBank/DDBJ databases">
        <title>Complete genome sequence of Oryzomicrobium terrae TPP412.</title>
        <authorList>
            <person name="Chiu L.-W."/>
            <person name="Lo K.-J."/>
            <person name="Tsai Y.-M."/>
            <person name="Lin S.-S."/>
            <person name="Kuo C.-H."/>
            <person name="Liu C.-T."/>
        </authorList>
    </citation>
    <scope>NUCLEOTIDE SEQUENCE [LARGE SCALE GENOMIC DNA]</scope>
    <source>
        <strain evidence="2 3">TPP412</strain>
    </source>
</reference>
<dbReference type="InterPro" id="IPR007497">
    <property type="entry name" value="SIMPL/DUF541"/>
</dbReference>
<evidence type="ECO:0000256" key="1">
    <source>
        <dbReference type="SAM" id="SignalP"/>
    </source>
</evidence>
<keyword evidence="3" id="KW-1185">Reference proteome</keyword>
<name>A0A5C1E9I6_9RHOO</name>
<dbReference type="PANTHER" id="PTHR34387:SF1">
    <property type="entry name" value="PERIPLASMIC IMMUNOGENIC PROTEIN"/>
    <property type="match status" value="1"/>
</dbReference>
<dbReference type="RefSeq" id="WP_149425256.1">
    <property type="nucleotide sequence ID" value="NZ_CP022579.1"/>
</dbReference>
<sequence length="252" mass="26135">MNPASKKIEIATKRGGTSQPAVRPRRTALLPLLLAGSALLGANAAAWADTTVELSAEATRTAPNDLARATVFTEASGATPGEPGKQVNSKLGEALRLAKAANGVQVQSSGTQTYPTYGKNGKVEGWRVRSELQLESADPTVLSELLGKLQAADLGLGSLSFAPSPATRAKAEDAATEEAIAAFKERAKRISATLGQPYKIKQLSVSSHSRAPGPMYRMAAPMMADAAAAPMPVEAGQSQVTVTVSGQIELDK</sequence>
<accession>A0A5C1E9I6</accession>
<dbReference type="Pfam" id="PF04402">
    <property type="entry name" value="SIMPL"/>
    <property type="match status" value="1"/>
</dbReference>
<keyword evidence="1" id="KW-0732">Signal</keyword>
<dbReference type="InterPro" id="IPR052022">
    <property type="entry name" value="26kDa_periplasmic_antigen"/>
</dbReference>
<evidence type="ECO:0000313" key="2">
    <source>
        <dbReference type="EMBL" id="QEL64817.1"/>
    </source>
</evidence>
<feature type="signal peptide" evidence="1">
    <location>
        <begin position="1"/>
        <end position="48"/>
    </location>
</feature>